<accession>A0A6M3IP69</accession>
<dbReference type="InterPro" id="IPR029044">
    <property type="entry name" value="Nucleotide-diphossugar_trans"/>
</dbReference>
<gene>
    <name evidence="1" type="ORF">MM415B01380_0015</name>
</gene>
<sequence>MEIKERCMVYERHLSRYDIDLSAWSLPHPLGISGMFRLKNESQFIDAAVLSHLPHLDEAILVVQNSDDDTITRACRLAALHPAKVRVAHYPFPVHPIATPAHLSSPENSVYTMMHLTNWAISQCHYSWIAKIEGDVIALPTFADIRTAIIANPLAILHYGRVGLNAAADGNFFSHQYPRNAGWDESIFNNSPTWHCVRGGKWETINMGDHRGSLTNMGWSFIHTKRMKTGKTPGLETWLPLTPSHLASSLAAYNAQHGYPGSDNPLGVPSLFDAQWQQWLQPLEDTLAPDIPTPQETTP</sequence>
<evidence type="ECO:0000313" key="1">
    <source>
        <dbReference type="EMBL" id="QJA58958.1"/>
    </source>
</evidence>
<dbReference type="EMBL" id="MT141348">
    <property type="protein sequence ID" value="QJA58958.1"/>
    <property type="molecule type" value="Genomic_DNA"/>
</dbReference>
<name>A0A6M3IP69_9ZZZZ</name>
<reference evidence="1" key="1">
    <citation type="submission" date="2020-03" db="EMBL/GenBank/DDBJ databases">
        <title>The deep terrestrial virosphere.</title>
        <authorList>
            <person name="Holmfeldt K."/>
            <person name="Nilsson E."/>
            <person name="Simone D."/>
            <person name="Lopez-Fernandez M."/>
            <person name="Wu X."/>
            <person name="de Brujin I."/>
            <person name="Lundin D."/>
            <person name="Andersson A."/>
            <person name="Bertilsson S."/>
            <person name="Dopson M."/>
        </authorList>
    </citation>
    <scope>NUCLEOTIDE SEQUENCE</scope>
    <source>
        <strain evidence="1">MM415B01380</strain>
    </source>
</reference>
<dbReference type="GO" id="GO:0016740">
    <property type="term" value="F:transferase activity"/>
    <property type="evidence" value="ECO:0007669"/>
    <property type="project" value="UniProtKB-KW"/>
</dbReference>
<proteinExistence type="predicted"/>
<keyword evidence="1" id="KW-0808">Transferase</keyword>
<dbReference type="SUPFAM" id="SSF53448">
    <property type="entry name" value="Nucleotide-diphospho-sugar transferases"/>
    <property type="match status" value="1"/>
</dbReference>
<dbReference type="AlphaFoldDB" id="A0A6M3IP69"/>
<protein>
    <submittedName>
        <fullName evidence="1">Putative glycosyltransferase</fullName>
    </submittedName>
</protein>
<organism evidence="1">
    <name type="scientific">viral metagenome</name>
    <dbReference type="NCBI Taxonomy" id="1070528"/>
    <lineage>
        <taxon>unclassified sequences</taxon>
        <taxon>metagenomes</taxon>
        <taxon>organismal metagenomes</taxon>
    </lineage>
</organism>